<name>A0A9P8AE89_9AGAR</name>
<dbReference type="EMBL" id="CM032181">
    <property type="protein sequence ID" value="KAG7098115.1"/>
    <property type="molecule type" value="Genomic_DNA"/>
</dbReference>
<gene>
    <name evidence="1" type="ORF">E1B28_000087</name>
</gene>
<dbReference type="Proteomes" id="UP001049176">
    <property type="component" value="Chromosome 1"/>
</dbReference>
<evidence type="ECO:0000313" key="1">
    <source>
        <dbReference type="EMBL" id="KAG7098115.1"/>
    </source>
</evidence>
<dbReference type="GeneID" id="66069163"/>
<dbReference type="OrthoDB" id="3020102at2759"/>
<organism evidence="1 2">
    <name type="scientific">Marasmius oreades</name>
    <name type="common">fairy-ring Marasmius</name>
    <dbReference type="NCBI Taxonomy" id="181124"/>
    <lineage>
        <taxon>Eukaryota</taxon>
        <taxon>Fungi</taxon>
        <taxon>Dikarya</taxon>
        <taxon>Basidiomycota</taxon>
        <taxon>Agaricomycotina</taxon>
        <taxon>Agaricomycetes</taxon>
        <taxon>Agaricomycetidae</taxon>
        <taxon>Agaricales</taxon>
        <taxon>Marasmiineae</taxon>
        <taxon>Marasmiaceae</taxon>
        <taxon>Marasmius</taxon>
    </lineage>
</organism>
<proteinExistence type="predicted"/>
<accession>A0A9P8AE89</accession>
<comment type="caution">
    <text evidence="1">The sequence shown here is derived from an EMBL/GenBank/DDBJ whole genome shotgun (WGS) entry which is preliminary data.</text>
</comment>
<keyword evidence="2" id="KW-1185">Reference proteome</keyword>
<sequence length="343" mass="39742">MSELVPLAHIEGKLSGKYLVQAYLRTLAANLKCLESELWVDPKQGALVRGLPGPTTLDKLFRFFLPFGVKTPLSSVEFLQDNAALWRYLSKLPLEKDLDQAVIHAFNWSADRRLPNPTNVKPNRPVVVSGLTYSKIAIGFTYWESPVVGWLEPEVVMNDGRTRVKLAEYTFGTHLRLDYNWHHPQNEWLSQASSVFYQLGISLDGDLSHIELITPRISLEGQLERSEVHLQRRWEVRPIYLFMHPLVLDSDLIDHYWSLDATGGTRISEETCNELGLPFKLRVVCWTVERFPWYTETYKDIERWQVDRGFDPKTTDFARYLGYPVFEVVQPDSSRFEEHKEDA</sequence>
<evidence type="ECO:0000313" key="2">
    <source>
        <dbReference type="Proteomes" id="UP001049176"/>
    </source>
</evidence>
<dbReference type="AlphaFoldDB" id="A0A9P8AE89"/>
<dbReference type="RefSeq" id="XP_043014585.1">
    <property type="nucleotide sequence ID" value="XM_043145886.1"/>
</dbReference>
<reference evidence="1" key="1">
    <citation type="journal article" date="2021" name="Genome Biol. Evol.">
        <title>The assembled and annotated genome of the fairy-ring fungus Marasmius oreades.</title>
        <authorList>
            <person name="Hiltunen M."/>
            <person name="Ament-Velasquez S.L."/>
            <person name="Johannesson H."/>
        </authorList>
    </citation>
    <scope>NUCLEOTIDE SEQUENCE</scope>
    <source>
        <strain evidence="1">03SP1</strain>
    </source>
</reference>
<protein>
    <submittedName>
        <fullName evidence="1">Uncharacterized protein</fullName>
    </submittedName>
</protein>
<dbReference type="KEGG" id="more:E1B28_000087"/>